<name>A0AAV7R0N6_PLEWA</name>
<gene>
    <name evidence="1" type="ORF">NDU88_011175</name>
</gene>
<protein>
    <submittedName>
        <fullName evidence="1">Uncharacterized protein</fullName>
    </submittedName>
</protein>
<evidence type="ECO:0000313" key="1">
    <source>
        <dbReference type="EMBL" id="KAJ1144881.1"/>
    </source>
</evidence>
<accession>A0AAV7R0N6</accession>
<comment type="caution">
    <text evidence="1">The sequence shown here is derived from an EMBL/GenBank/DDBJ whole genome shotgun (WGS) entry which is preliminary data.</text>
</comment>
<evidence type="ECO:0000313" key="2">
    <source>
        <dbReference type="Proteomes" id="UP001066276"/>
    </source>
</evidence>
<proteinExistence type="predicted"/>
<keyword evidence="2" id="KW-1185">Reference proteome</keyword>
<sequence>MRPAGAWELGGARGRLQEWTRAWLEAWPGRARGARRHLAGPRRWDAAVWSGSRSRSTSGPAGLAGVLPLALDDWCAAVAARGRGLLAVLTCGCCGRIGAGLGARGGVPILVGTPEEAPGL</sequence>
<dbReference type="AlphaFoldDB" id="A0AAV7R0N6"/>
<organism evidence="1 2">
    <name type="scientific">Pleurodeles waltl</name>
    <name type="common">Iberian ribbed newt</name>
    <dbReference type="NCBI Taxonomy" id="8319"/>
    <lineage>
        <taxon>Eukaryota</taxon>
        <taxon>Metazoa</taxon>
        <taxon>Chordata</taxon>
        <taxon>Craniata</taxon>
        <taxon>Vertebrata</taxon>
        <taxon>Euteleostomi</taxon>
        <taxon>Amphibia</taxon>
        <taxon>Batrachia</taxon>
        <taxon>Caudata</taxon>
        <taxon>Salamandroidea</taxon>
        <taxon>Salamandridae</taxon>
        <taxon>Pleurodelinae</taxon>
        <taxon>Pleurodeles</taxon>
    </lineage>
</organism>
<dbReference type="Proteomes" id="UP001066276">
    <property type="component" value="Chromosome 6"/>
</dbReference>
<dbReference type="EMBL" id="JANPWB010000010">
    <property type="protein sequence ID" value="KAJ1144881.1"/>
    <property type="molecule type" value="Genomic_DNA"/>
</dbReference>
<reference evidence="1" key="1">
    <citation type="journal article" date="2022" name="bioRxiv">
        <title>Sequencing and chromosome-scale assembly of the giantPleurodeles waltlgenome.</title>
        <authorList>
            <person name="Brown T."/>
            <person name="Elewa A."/>
            <person name="Iarovenko S."/>
            <person name="Subramanian E."/>
            <person name="Araus A.J."/>
            <person name="Petzold A."/>
            <person name="Susuki M."/>
            <person name="Suzuki K.-i.T."/>
            <person name="Hayashi T."/>
            <person name="Toyoda A."/>
            <person name="Oliveira C."/>
            <person name="Osipova E."/>
            <person name="Leigh N.D."/>
            <person name="Simon A."/>
            <person name="Yun M.H."/>
        </authorList>
    </citation>
    <scope>NUCLEOTIDE SEQUENCE</scope>
    <source>
        <strain evidence="1">20211129_DDA</strain>
        <tissue evidence="1">Liver</tissue>
    </source>
</reference>